<accession>A0ABN8KT71</accession>
<comment type="caution">
    <text evidence="1">The sequence shown here is derived from an EMBL/GenBank/DDBJ whole genome shotgun (WGS) entry which is preliminary data.</text>
</comment>
<keyword evidence="2" id="KW-1185">Reference proteome</keyword>
<proteinExistence type="predicted"/>
<evidence type="ECO:0000313" key="1">
    <source>
        <dbReference type="EMBL" id="CAH2715747.1"/>
    </source>
</evidence>
<evidence type="ECO:0000313" key="2">
    <source>
        <dbReference type="Proteomes" id="UP000838308"/>
    </source>
</evidence>
<gene>
    <name evidence="1" type="ORF">BACCIP111895_02931</name>
</gene>
<protein>
    <submittedName>
        <fullName evidence="1">Uncharacterized protein</fullName>
    </submittedName>
</protein>
<dbReference type="Proteomes" id="UP000838308">
    <property type="component" value="Unassembled WGS sequence"/>
</dbReference>
<name>A0ABN8KT71_9BACI</name>
<organism evidence="1 2">
    <name type="scientific">Neobacillus rhizosphaerae</name>
    <dbReference type="NCBI Taxonomy" id="2880965"/>
    <lineage>
        <taxon>Bacteria</taxon>
        <taxon>Bacillati</taxon>
        <taxon>Bacillota</taxon>
        <taxon>Bacilli</taxon>
        <taxon>Bacillales</taxon>
        <taxon>Bacillaceae</taxon>
        <taxon>Neobacillus</taxon>
    </lineage>
</organism>
<reference evidence="1" key="1">
    <citation type="submission" date="2022-04" db="EMBL/GenBank/DDBJ databases">
        <authorList>
            <person name="Criscuolo A."/>
        </authorList>
    </citation>
    <scope>NUCLEOTIDE SEQUENCE</scope>
    <source>
        <strain evidence="1">CIP111895</strain>
    </source>
</reference>
<sequence>MIGMYIIEDANILKNKQLTECSLLIDEDRIARIESCFNHYRLMKMNVDPFIMTPTYVLFNSKIPHNESFPELKKYLIEHFLLKGCTTLFTYVDISYENKLTEKISEMKTALISSPIDFVIAVKIPVRLLTPSLIRSCKKEKIPAIFVELDNQGELEKIPWGWIREALFPYNCPLIPLISFSQKKEARDVLSKWKGIMVKEKIPAIYEEIEEKQPLPVTVLNKVGLFPQKASLMQGAELSYNLYVKGREINNVDEVKLFHYHGDRLVVTVHKGKIVRSGNQVLFKPGFGKNVEVRTPSYFSL</sequence>
<dbReference type="EMBL" id="CALBWS010000019">
    <property type="protein sequence ID" value="CAH2715747.1"/>
    <property type="molecule type" value="Genomic_DNA"/>
</dbReference>